<sequence length="33" mass="3909">MANKNQDNTSYLNFIQNLNEILVDYNINKLTYS</sequence>
<keyword evidence="2" id="KW-1185">Reference proteome</keyword>
<name>A0A495E7S3_9FLAO</name>
<protein>
    <submittedName>
        <fullName evidence="1">Uncharacterized protein</fullName>
    </submittedName>
</protein>
<comment type="caution">
    <text evidence="1">The sequence shown here is derived from an EMBL/GenBank/DDBJ whole genome shotgun (WGS) entry which is preliminary data.</text>
</comment>
<accession>A0A495E7S3</accession>
<gene>
    <name evidence="1" type="ORF">CLV91_1708</name>
</gene>
<evidence type="ECO:0000313" key="1">
    <source>
        <dbReference type="EMBL" id="RKR12995.1"/>
    </source>
</evidence>
<reference evidence="1 2" key="1">
    <citation type="submission" date="2018-10" db="EMBL/GenBank/DDBJ databases">
        <title>Genomic Encyclopedia of Archaeal and Bacterial Type Strains, Phase II (KMG-II): from individual species to whole genera.</title>
        <authorList>
            <person name="Goeker M."/>
        </authorList>
    </citation>
    <scope>NUCLEOTIDE SEQUENCE [LARGE SCALE GENOMIC DNA]</scope>
    <source>
        <strain evidence="1 2">DSM 25230</strain>
    </source>
</reference>
<dbReference type="AlphaFoldDB" id="A0A495E7S3"/>
<organism evidence="1 2">
    <name type="scientific">Maribacter vaceletii</name>
    <dbReference type="NCBI Taxonomy" id="1206816"/>
    <lineage>
        <taxon>Bacteria</taxon>
        <taxon>Pseudomonadati</taxon>
        <taxon>Bacteroidota</taxon>
        <taxon>Flavobacteriia</taxon>
        <taxon>Flavobacteriales</taxon>
        <taxon>Flavobacteriaceae</taxon>
        <taxon>Maribacter</taxon>
    </lineage>
</organism>
<proteinExistence type="predicted"/>
<dbReference type="Proteomes" id="UP000269412">
    <property type="component" value="Unassembled WGS sequence"/>
</dbReference>
<evidence type="ECO:0000313" key="2">
    <source>
        <dbReference type="Proteomes" id="UP000269412"/>
    </source>
</evidence>
<dbReference type="EMBL" id="RBIQ01000008">
    <property type="protein sequence ID" value="RKR12995.1"/>
    <property type="molecule type" value="Genomic_DNA"/>
</dbReference>